<name>S8CXD8_9LAMI</name>
<evidence type="ECO:0000256" key="2">
    <source>
        <dbReference type="ARBA" id="ARBA00022491"/>
    </source>
</evidence>
<feature type="non-terminal residue" evidence="8">
    <location>
        <position position="1"/>
    </location>
</feature>
<evidence type="ECO:0000256" key="5">
    <source>
        <dbReference type="ARBA" id="ARBA00023242"/>
    </source>
</evidence>
<keyword evidence="5 6" id="KW-0539">Nucleus</keyword>
<reference evidence="8 9" key="1">
    <citation type="journal article" date="2013" name="BMC Genomics">
        <title>The miniature genome of a carnivorous plant Genlisea aurea contains a low number of genes and short non-coding sequences.</title>
        <authorList>
            <person name="Leushkin E.V."/>
            <person name="Sutormin R.A."/>
            <person name="Nabieva E.R."/>
            <person name="Penin A.A."/>
            <person name="Kondrashov A.S."/>
            <person name="Logacheva M.D."/>
        </authorList>
    </citation>
    <scope>NUCLEOTIDE SEQUENCE [LARGE SCALE GENOMIC DNA]</scope>
</reference>
<dbReference type="GO" id="GO:0005634">
    <property type="term" value="C:nucleus"/>
    <property type="evidence" value="ECO:0007669"/>
    <property type="project" value="UniProtKB-SubCell"/>
</dbReference>
<feature type="domain" description="OVATE" evidence="7">
    <location>
        <begin position="48"/>
        <end position="107"/>
    </location>
</feature>
<dbReference type="NCBIfam" id="TIGR01568">
    <property type="entry name" value="A_thal_3678"/>
    <property type="match status" value="1"/>
</dbReference>
<dbReference type="Proteomes" id="UP000015453">
    <property type="component" value="Unassembled WGS sequence"/>
</dbReference>
<evidence type="ECO:0000256" key="3">
    <source>
        <dbReference type="ARBA" id="ARBA00023015"/>
    </source>
</evidence>
<dbReference type="InterPro" id="IPR006458">
    <property type="entry name" value="Ovate_C"/>
</dbReference>
<dbReference type="EMBL" id="AUSU01000966">
    <property type="protein sequence ID" value="EPS72109.1"/>
    <property type="molecule type" value="Genomic_DNA"/>
</dbReference>
<comment type="function">
    <text evidence="6">Transcriptional repressor that regulates multiple aspects of plant growth and development.</text>
</comment>
<keyword evidence="2 6" id="KW-0678">Repressor</keyword>
<gene>
    <name evidence="8" type="ORF">M569_02648</name>
</gene>
<dbReference type="OrthoDB" id="908430at2759"/>
<comment type="caution">
    <text evidence="8">The sequence shown here is derived from an EMBL/GenBank/DDBJ whole genome shotgun (WGS) entry which is preliminary data.</text>
</comment>
<keyword evidence="3 6" id="KW-0805">Transcription regulation</keyword>
<dbReference type="PROSITE" id="PS51754">
    <property type="entry name" value="OVATE"/>
    <property type="match status" value="1"/>
</dbReference>
<keyword evidence="9" id="KW-1185">Reference proteome</keyword>
<evidence type="ECO:0000313" key="8">
    <source>
        <dbReference type="EMBL" id="EPS72109.1"/>
    </source>
</evidence>
<evidence type="ECO:0000313" key="9">
    <source>
        <dbReference type="Proteomes" id="UP000015453"/>
    </source>
</evidence>
<dbReference type="Pfam" id="PF04844">
    <property type="entry name" value="Ovate"/>
    <property type="match status" value="1"/>
</dbReference>
<evidence type="ECO:0000256" key="6">
    <source>
        <dbReference type="RuleBase" id="RU367028"/>
    </source>
</evidence>
<keyword evidence="4 6" id="KW-0804">Transcription</keyword>
<dbReference type="PANTHER" id="PTHR33057">
    <property type="entry name" value="TRANSCRIPTION REPRESSOR OFP7-RELATED"/>
    <property type="match status" value="1"/>
</dbReference>
<dbReference type="PANTHER" id="PTHR33057:SF98">
    <property type="entry name" value="TRANSCRIPTION REPRESSOR OFP18"/>
    <property type="match status" value="1"/>
</dbReference>
<comment type="subcellular location">
    <subcellularLocation>
        <location evidence="1 6">Nucleus</location>
    </subcellularLocation>
</comment>
<sequence>DDEAAVVGGLNSDRLFFEPGAAGETSSILRQKPVVDFDFPYKDTTAVIEVNSSDPRRHFGASMEEMVAAHGIRDWDALEELLSCYLRVNAKSNHGYIISAFVDVWIRI</sequence>
<dbReference type="GO" id="GO:0045892">
    <property type="term" value="P:negative regulation of DNA-templated transcription"/>
    <property type="evidence" value="ECO:0007669"/>
    <property type="project" value="UniProtKB-UniRule"/>
</dbReference>
<protein>
    <recommendedName>
        <fullName evidence="6">Transcription repressor</fullName>
    </recommendedName>
    <alternativeName>
        <fullName evidence="6">Ovate family protein</fullName>
    </alternativeName>
</protein>
<evidence type="ECO:0000256" key="1">
    <source>
        <dbReference type="ARBA" id="ARBA00004123"/>
    </source>
</evidence>
<dbReference type="InterPro" id="IPR038933">
    <property type="entry name" value="Ovate"/>
</dbReference>
<accession>S8CXD8</accession>
<evidence type="ECO:0000256" key="4">
    <source>
        <dbReference type="ARBA" id="ARBA00023163"/>
    </source>
</evidence>
<organism evidence="8 9">
    <name type="scientific">Genlisea aurea</name>
    <dbReference type="NCBI Taxonomy" id="192259"/>
    <lineage>
        <taxon>Eukaryota</taxon>
        <taxon>Viridiplantae</taxon>
        <taxon>Streptophyta</taxon>
        <taxon>Embryophyta</taxon>
        <taxon>Tracheophyta</taxon>
        <taxon>Spermatophyta</taxon>
        <taxon>Magnoliopsida</taxon>
        <taxon>eudicotyledons</taxon>
        <taxon>Gunneridae</taxon>
        <taxon>Pentapetalae</taxon>
        <taxon>asterids</taxon>
        <taxon>lamiids</taxon>
        <taxon>Lamiales</taxon>
        <taxon>Lentibulariaceae</taxon>
        <taxon>Genlisea</taxon>
    </lineage>
</organism>
<proteinExistence type="predicted"/>
<evidence type="ECO:0000259" key="7">
    <source>
        <dbReference type="PROSITE" id="PS51754"/>
    </source>
</evidence>
<dbReference type="AlphaFoldDB" id="S8CXD8"/>
<feature type="non-terminal residue" evidence="8">
    <location>
        <position position="108"/>
    </location>
</feature>